<dbReference type="HOGENOM" id="CLU_1398009_0_0_1"/>
<dbReference type="GO" id="GO:0005615">
    <property type="term" value="C:extracellular space"/>
    <property type="evidence" value="ECO:0007669"/>
    <property type="project" value="TreeGrafter"/>
</dbReference>
<dbReference type="Proteomes" id="UP000015104">
    <property type="component" value="Unassembled WGS sequence"/>
</dbReference>
<evidence type="ECO:0000256" key="1">
    <source>
        <dbReference type="SAM" id="SignalP"/>
    </source>
</evidence>
<organism evidence="2 3">
    <name type="scientific">Tetranychus urticae</name>
    <name type="common">Two-spotted spider mite</name>
    <dbReference type="NCBI Taxonomy" id="32264"/>
    <lineage>
        <taxon>Eukaryota</taxon>
        <taxon>Metazoa</taxon>
        <taxon>Ecdysozoa</taxon>
        <taxon>Arthropoda</taxon>
        <taxon>Chelicerata</taxon>
        <taxon>Arachnida</taxon>
        <taxon>Acari</taxon>
        <taxon>Acariformes</taxon>
        <taxon>Trombidiformes</taxon>
        <taxon>Prostigmata</taxon>
        <taxon>Eleutherengona</taxon>
        <taxon>Raphignathae</taxon>
        <taxon>Tetranychoidea</taxon>
        <taxon>Tetranychidae</taxon>
        <taxon>Tetranychus</taxon>
    </lineage>
</organism>
<reference evidence="2" key="2">
    <citation type="submission" date="2015-06" db="UniProtKB">
        <authorList>
            <consortium name="EnsemblMetazoa"/>
        </authorList>
    </citation>
    <scope>IDENTIFICATION</scope>
</reference>
<dbReference type="PRINTS" id="PR02072">
    <property type="entry name" value="4JOINTEDBOX1"/>
</dbReference>
<dbReference type="STRING" id="32264.T1K3W3"/>
<dbReference type="GO" id="GO:0007267">
    <property type="term" value="P:cell-cell signaling"/>
    <property type="evidence" value="ECO:0007669"/>
    <property type="project" value="TreeGrafter"/>
</dbReference>
<dbReference type="PANTHER" id="PTHR13147">
    <property type="entry name" value="FOUR-JOINTED BOX PROTEIN 1"/>
    <property type="match status" value="1"/>
</dbReference>
<evidence type="ECO:0000313" key="3">
    <source>
        <dbReference type="Proteomes" id="UP000015104"/>
    </source>
</evidence>
<keyword evidence="3" id="KW-1185">Reference proteome</keyword>
<keyword evidence="1" id="KW-0732">Signal</keyword>
<reference evidence="3" key="1">
    <citation type="submission" date="2011-08" db="EMBL/GenBank/DDBJ databases">
        <authorList>
            <person name="Rombauts S."/>
        </authorList>
    </citation>
    <scope>NUCLEOTIDE SEQUENCE</scope>
    <source>
        <strain evidence="3">London</strain>
    </source>
</reference>
<name>T1K3W3_TETUR</name>
<proteinExistence type="predicted"/>
<feature type="chain" id="PRO_5004591051" evidence="1">
    <location>
        <begin position="26"/>
        <end position="195"/>
    </location>
</feature>
<dbReference type="AlphaFoldDB" id="T1K3W3"/>
<dbReference type="EnsemblMetazoa" id="tetur05g00460.1">
    <property type="protein sequence ID" value="tetur05g00460.1"/>
    <property type="gene ID" value="tetur05g00460"/>
</dbReference>
<accession>T1K3W3</accession>
<dbReference type="eggNOG" id="ENOG502QUJ4">
    <property type="taxonomic scope" value="Eukaryota"/>
</dbReference>
<protein>
    <submittedName>
        <fullName evidence="2">Uncharacterized protein</fullName>
    </submittedName>
</protein>
<sequence>MELFTVTQTNVYFIFLCTLFVDCLSFEDNNVETGWSINENINTKVNSKTLPEDIIENGIYWSSEIESQLPKGFNSGDDNRWLTMVSEKPAIKVSEGCGRQSNRLVMFEDGILSCVRHRQNNDQIQGDIFSFHLARLLGIANLPPAALSRLLGLNPVWDQVKPSLHLAQWSTDKSVVVTQWVPDLVPAFIPFSLRL</sequence>
<dbReference type="PANTHER" id="PTHR13147:SF5">
    <property type="entry name" value="FOUR-JOINTED BOX PROTEIN 1"/>
    <property type="match status" value="1"/>
</dbReference>
<feature type="signal peptide" evidence="1">
    <location>
        <begin position="1"/>
        <end position="25"/>
    </location>
</feature>
<dbReference type="InterPro" id="IPR024868">
    <property type="entry name" value="FJX1/FJ"/>
</dbReference>
<evidence type="ECO:0000313" key="2">
    <source>
        <dbReference type="EnsemblMetazoa" id="tetur05g00460.1"/>
    </source>
</evidence>
<dbReference type="EMBL" id="CAEY01001560">
    <property type="status" value="NOT_ANNOTATED_CDS"/>
    <property type="molecule type" value="Genomic_DNA"/>
</dbReference>